<evidence type="ECO:0000256" key="13">
    <source>
        <dbReference type="PIRSR" id="PIRSR602401-1"/>
    </source>
</evidence>
<evidence type="ECO:0000256" key="12">
    <source>
        <dbReference type="ARBA" id="ARBA00023136"/>
    </source>
</evidence>
<keyword evidence="15" id="KW-0732">Signal</keyword>
<dbReference type="InterPro" id="IPR002401">
    <property type="entry name" value="Cyt_P450_E_grp-I"/>
</dbReference>
<dbReference type="SUPFAM" id="SSF48264">
    <property type="entry name" value="Cytochrome P450"/>
    <property type="match status" value="1"/>
</dbReference>
<reference evidence="16 17" key="1">
    <citation type="submission" date="2020-02" db="EMBL/GenBank/DDBJ databases">
        <authorList>
            <person name="Ferguson B K."/>
        </authorList>
    </citation>
    <scope>NUCLEOTIDE SEQUENCE [LARGE SCALE GENOMIC DNA]</scope>
</reference>
<dbReference type="GO" id="GO:0020037">
    <property type="term" value="F:heme binding"/>
    <property type="evidence" value="ECO:0007669"/>
    <property type="project" value="InterPro"/>
</dbReference>
<dbReference type="EMBL" id="CADCXU010034516">
    <property type="protein sequence ID" value="CAB0019760.1"/>
    <property type="molecule type" value="Genomic_DNA"/>
</dbReference>
<evidence type="ECO:0000256" key="4">
    <source>
        <dbReference type="ARBA" id="ARBA00010617"/>
    </source>
</evidence>
<evidence type="ECO:0000256" key="6">
    <source>
        <dbReference type="ARBA" id="ARBA00022723"/>
    </source>
</evidence>
<dbReference type="CDD" id="cd11056">
    <property type="entry name" value="CYP6-like"/>
    <property type="match status" value="1"/>
</dbReference>
<dbReference type="GO" id="GO:0016705">
    <property type="term" value="F:oxidoreductase activity, acting on paired donors, with incorporation or reduction of molecular oxygen"/>
    <property type="evidence" value="ECO:0007669"/>
    <property type="project" value="InterPro"/>
</dbReference>
<dbReference type="Proteomes" id="UP000479000">
    <property type="component" value="Unassembled WGS sequence"/>
</dbReference>
<comment type="cofactor">
    <cofactor evidence="1 13">
        <name>heme</name>
        <dbReference type="ChEBI" id="CHEBI:30413"/>
    </cofactor>
</comment>
<keyword evidence="9 14" id="KW-0560">Oxidoreductase</keyword>
<organism evidence="16 17">
    <name type="scientific">Nesidiocoris tenuis</name>
    <dbReference type="NCBI Taxonomy" id="355587"/>
    <lineage>
        <taxon>Eukaryota</taxon>
        <taxon>Metazoa</taxon>
        <taxon>Ecdysozoa</taxon>
        <taxon>Arthropoda</taxon>
        <taxon>Hexapoda</taxon>
        <taxon>Insecta</taxon>
        <taxon>Pterygota</taxon>
        <taxon>Neoptera</taxon>
        <taxon>Paraneoptera</taxon>
        <taxon>Hemiptera</taxon>
        <taxon>Heteroptera</taxon>
        <taxon>Panheteroptera</taxon>
        <taxon>Cimicomorpha</taxon>
        <taxon>Miridae</taxon>
        <taxon>Dicyphina</taxon>
        <taxon>Nesidiocoris</taxon>
    </lineage>
</organism>
<proteinExistence type="inferred from homology"/>
<evidence type="ECO:0000256" key="14">
    <source>
        <dbReference type="RuleBase" id="RU000461"/>
    </source>
</evidence>
<comment type="subcellular location">
    <subcellularLocation>
        <location evidence="3">Endoplasmic reticulum membrane</location>
        <topology evidence="3">Peripheral membrane protein</topology>
    </subcellularLocation>
    <subcellularLocation>
        <location evidence="2">Microsome membrane</location>
        <topology evidence="2">Peripheral membrane protein</topology>
    </subcellularLocation>
</comment>
<evidence type="ECO:0000256" key="11">
    <source>
        <dbReference type="ARBA" id="ARBA00023033"/>
    </source>
</evidence>
<feature type="binding site" description="axial binding residue" evidence="13">
    <location>
        <position position="451"/>
    </location>
    <ligand>
        <name>heme</name>
        <dbReference type="ChEBI" id="CHEBI:30413"/>
    </ligand>
    <ligandPart>
        <name>Fe</name>
        <dbReference type="ChEBI" id="CHEBI:18248"/>
    </ligandPart>
</feature>
<keyword evidence="7" id="KW-0256">Endoplasmic reticulum</keyword>
<dbReference type="PANTHER" id="PTHR24292:SF104">
    <property type="entry name" value="CYTOCHROME P450 308A1-RELATED"/>
    <property type="match status" value="1"/>
</dbReference>
<evidence type="ECO:0000256" key="15">
    <source>
        <dbReference type="SAM" id="SignalP"/>
    </source>
</evidence>
<name>A0A6H5HN30_9HEMI</name>
<comment type="similarity">
    <text evidence="4 14">Belongs to the cytochrome P450 family.</text>
</comment>
<evidence type="ECO:0000256" key="10">
    <source>
        <dbReference type="ARBA" id="ARBA00023004"/>
    </source>
</evidence>
<keyword evidence="17" id="KW-1185">Reference proteome</keyword>
<dbReference type="GO" id="GO:0004497">
    <property type="term" value="F:monooxygenase activity"/>
    <property type="evidence" value="ECO:0007669"/>
    <property type="project" value="UniProtKB-KW"/>
</dbReference>
<dbReference type="InterPro" id="IPR036396">
    <property type="entry name" value="Cyt_P450_sf"/>
</dbReference>
<keyword evidence="5 13" id="KW-0349">Heme</keyword>
<feature type="chain" id="PRO_5026354736" description="Cytochrome P450" evidence="15">
    <location>
        <begin position="21"/>
        <end position="509"/>
    </location>
</feature>
<sequence length="509" mass="58268">MLVLFATVFLVLLVYQVVNAWRRNQYWKNLGVPHPKPILFFGNFLDLVLRRKTQAEIMRDIYNEFPDEPVVGFYQFLSPRLIVRGQDLVERVLVKDFQHFVDRSNFPQSGNPLLLNLFGLTGNRWRAMRAKFSPMFTTGKLRHMFPQVNEIADDLVGVLSKKTTDVNLKEEISNFTMDVISSCAFGLETGALKCGNSKFREESKFAFQPSFKQFAKRMLLFSAPKLASALNVKFMQARTEKYFGGVIRSALDSRRRSNLTRNDFVQQMVNLLEKGYVEIENHHPSDDYLDIEGNKRYENEKIELNDDVMVGQSFVFLLAGFETTATAISFTCLELALNEDAQNKAREEIKRFPNFTYENIRDNMPFLEGCVKESLRMHPPVGNLVRLCVKAYTFPGTAVTIEPGTFVNVPSLAIHSNPDIYPEPEDFVPERWHAGGPPCSYLPFGDGPRICIGMRFATMEIKCCLAKLLLNYRIKLHGDLELPVKIDPYSFFGGPVKPIFFDLERIPAE</sequence>
<feature type="signal peptide" evidence="15">
    <location>
        <begin position="1"/>
        <end position="20"/>
    </location>
</feature>
<dbReference type="GO" id="GO:0005789">
    <property type="term" value="C:endoplasmic reticulum membrane"/>
    <property type="evidence" value="ECO:0007669"/>
    <property type="project" value="UniProtKB-SubCell"/>
</dbReference>
<dbReference type="AlphaFoldDB" id="A0A6H5HN30"/>
<keyword evidence="12" id="KW-0472">Membrane</keyword>
<dbReference type="InterPro" id="IPR050476">
    <property type="entry name" value="Insect_CytP450_Detox"/>
</dbReference>
<evidence type="ECO:0008006" key="18">
    <source>
        <dbReference type="Google" id="ProtNLM"/>
    </source>
</evidence>
<keyword evidence="11 14" id="KW-0503">Monooxygenase</keyword>
<evidence type="ECO:0000256" key="5">
    <source>
        <dbReference type="ARBA" id="ARBA00022617"/>
    </source>
</evidence>
<dbReference type="GO" id="GO:0005506">
    <property type="term" value="F:iron ion binding"/>
    <property type="evidence" value="ECO:0007669"/>
    <property type="project" value="InterPro"/>
</dbReference>
<dbReference type="Pfam" id="PF00067">
    <property type="entry name" value="p450"/>
    <property type="match status" value="1"/>
</dbReference>
<dbReference type="InterPro" id="IPR001128">
    <property type="entry name" value="Cyt_P450"/>
</dbReference>
<dbReference type="PRINTS" id="PR00385">
    <property type="entry name" value="P450"/>
</dbReference>
<evidence type="ECO:0000256" key="7">
    <source>
        <dbReference type="ARBA" id="ARBA00022824"/>
    </source>
</evidence>
<evidence type="ECO:0000313" key="16">
    <source>
        <dbReference type="EMBL" id="CAB0019760.1"/>
    </source>
</evidence>
<evidence type="ECO:0000256" key="9">
    <source>
        <dbReference type="ARBA" id="ARBA00023002"/>
    </source>
</evidence>
<protein>
    <recommendedName>
        <fullName evidence="18">Cytochrome P450</fullName>
    </recommendedName>
</protein>
<gene>
    <name evidence="16" type="ORF">NTEN_LOCUS23434</name>
</gene>
<dbReference type="PROSITE" id="PS00086">
    <property type="entry name" value="CYTOCHROME_P450"/>
    <property type="match status" value="1"/>
</dbReference>
<dbReference type="FunFam" id="1.10.630.10:FF:000042">
    <property type="entry name" value="Cytochrome P450"/>
    <property type="match status" value="1"/>
</dbReference>
<evidence type="ECO:0000256" key="8">
    <source>
        <dbReference type="ARBA" id="ARBA00022848"/>
    </source>
</evidence>
<dbReference type="OrthoDB" id="8111386at2759"/>
<evidence type="ECO:0000313" key="17">
    <source>
        <dbReference type="Proteomes" id="UP000479000"/>
    </source>
</evidence>
<keyword evidence="8" id="KW-0492">Microsome</keyword>
<evidence type="ECO:0000256" key="2">
    <source>
        <dbReference type="ARBA" id="ARBA00004174"/>
    </source>
</evidence>
<evidence type="ECO:0000256" key="1">
    <source>
        <dbReference type="ARBA" id="ARBA00001971"/>
    </source>
</evidence>
<evidence type="ECO:0000256" key="3">
    <source>
        <dbReference type="ARBA" id="ARBA00004406"/>
    </source>
</evidence>
<accession>A0A6H5HN30</accession>
<dbReference type="PRINTS" id="PR00463">
    <property type="entry name" value="EP450I"/>
</dbReference>
<dbReference type="InterPro" id="IPR017972">
    <property type="entry name" value="Cyt_P450_CS"/>
</dbReference>
<dbReference type="Gene3D" id="1.10.630.10">
    <property type="entry name" value="Cytochrome P450"/>
    <property type="match status" value="1"/>
</dbReference>
<dbReference type="PANTHER" id="PTHR24292">
    <property type="entry name" value="CYTOCHROME P450"/>
    <property type="match status" value="1"/>
</dbReference>
<keyword evidence="6 13" id="KW-0479">Metal-binding</keyword>
<keyword evidence="10 13" id="KW-0408">Iron</keyword>